<name>A0A514TS35_9VIRU</name>
<dbReference type="EMBL" id="MK570200">
    <property type="protein sequence ID" value="QDJ95282.1"/>
    <property type="molecule type" value="Genomic_DNA"/>
</dbReference>
<dbReference type="Pfam" id="PF23784">
    <property type="entry name" value="Smaco_capsid"/>
    <property type="match status" value="2"/>
</dbReference>
<accession>A0A514TS35</accession>
<evidence type="ECO:0000313" key="1">
    <source>
        <dbReference type="EMBL" id="QDJ95282.1"/>
    </source>
</evidence>
<dbReference type="InterPro" id="IPR057000">
    <property type="entry name" value="Smaco_capsid"/>
</dbReference>
<sequence>MVVKCTYEYFFDINTETDRITQIKVTAGGHMVWRRCTPYFGLFRRFKLGSVKVRMVPASTLPVDPTGLSYEAGEATVDPRDQFNPGLFKITNGYNVFDVKDWDEFDSDRIFYSTMLDRSWSKFMLQNGFSAVGHPKYFTVGTTAQTQSFGDLAQLRQNDTDSPSPFFADIQGYTIVHEGITNPSFIAGNLSNTNHYPPSSFNGQVLIQGEHKRLGWLPCQAVNNVYYGQENNNQFPMLPIIPEIELMHIILPRANKTKYYYRVYVEETVYFDVPVPINSAGYTRLGSSVDTWMTFGSPLDVSVLTKGVEARPPGWVPDNIQPNWFGGGLK</sequence>
<dbReference type="GeneID" id="80536349"/>
<organism evidence="1 2">
    <name type="scientific">Capybara associated smacovirus 1_cap1_104</name>
    <dbReference type="NCBI Taxonomy" id="2585076"/>
    <lineage>
        <taxon>Viruses</taxon>
        <taxon>Monodnaviria</taxon>
        <taxon>Shotokuvirae</taxon>
        <taxon>Cressdnaviricota</taxon>
        <taxon>Arfiviricetes</taxon>
        <taxon>Cremevirales</taxon>
        <taxon>Smacoviridae</taxon>
        <taxon>Porprismacovirus</taxon>
        <taxon>Porprismacovirus capas1</taxon>
    </lineage>
</organism>
<protein>
    <submittedName>
        <fullName evidence="1">Capsid protein</fullName>
    </submittedName>
</protein>
<reference evidence="1" key="1">
    <citation type="submission" date="2019-02" db="EMBL/GenBank/DDBJ databases">
        <title>Diverse ssDNA viruses associated with capybara (Hydrochoerus hydrochaeris) in Brazil.</title>
        <authorList>
            <person name="Fontenele R.S."/>
            <person name="Lamas N.S."/>
            <person name="Lacorte C."/>
            <person name="Varsani A."/>
            <person name="Ribeiro S.G."/>
        </authorList>
    </citation>
    <scope>NUCLEOTIDE SEQUENCE</scope>
    <source>
        <strain evidence="1">Cap1_104</strain>
    </source>
</reference>
<gene>
    <name evidence="1" type="primary">cp</name>
</gene>
<keyword evidence="2" id="KW-1185">Reference proteome</keyword>
<dbReference type="Proteomes" id="UP000677071">
    <property type="component" value="Segment"/>
</dbReference>
<dbReference type="RefSeq" id="YP_010798233.1">
    <property type="nucleotide sequence ID" value="NC_076374.1"/>
</dbReference>
<proteinExistence type="predicted"/>
<dbReference type="KEGG" id="vg:80536349"/>
<evidence type="ECO:0000313" key="2">
    <source>
        <dbReference type="Proteomes" id="UP000677071"/>
    </source>
</evidence>